<keyword evidence="2" id="KW-1185">Reference proteome</keyword>
<proteinExistence type="predicted"/>
<evidence type="ECO:0000313" key="2">
    <source>
        <dbReference type="Proteomes" id="UP001175000"/>
    </source>
</evidence>
<accession>A0AA39WYL6</accession>
<protein>
    <submittedName>
        <fullName evidence="1">Uncharacterized protein</fullName>
    </submittedName>
</protein>
<comment type="caution">
    <text evidence="1">The sequence shown here is derived from an EMBL/GenBank/DDBJ whole genome shotgun (WGS) entry which is preliminary data.</text>
</comment>
<organism evidence="1 2">
    <name type="scientific">Immersiella caudata</name>
    <dbReference type="NCBI Taxonomy" id="314043"/>
    <lineage>
        <taxon>Eukaryota</taxon>
        <taxon>Fungi</taxon>
        <taxon>Dikarya</taxon>
        <taxon>Ascomycota</taxon>
        <taxon>Pezizomycotina</taxon>
        <taxon>Sordariomycetes</taxon>
        <taxon>Sordariomycetidae</taxon>
        <taxon>Sordariales</taxon>
        <taxon>Lasiosphaeriaceae</taxon>
        <taxon>Immersiella</taxon>
    </lineage>
</organism>
<name>A0AA39WYL6_9PEZI</name>
<sequence length="241" mass="25777">MTLSPKTIRVNDAIANSRTKTQQLELRMKMRSITAAAAAAVSACLAASATAQFVAQSQHTAVYTTTVQANRGSDSSPQVIATVVVTLLMPAEAEGYPTQGAPLTGTAISHFSAAAPASSWDKTNDLFWTLGGDVSPGVDTATLTSLHTWTDSRTETGLHLWMGSMSTEWTTTARVTFVEGVGPRYPATIIRTGYTQWEVTMKGGNQVVGTTHRASTTLQYTRITTMVLVPTRPTPLPRQDD</sequence>
<dbReference type="EMBL" id="JAULSU010000003">
    <property type="protein sequence ID" value="KAK0623986.1"/>
    <property type="molecule type" value="Genomic_DNA"/>
</dbReference>
<dbReference type="Proteomes" id="UP001175000">
    <property type="component" value="Unassembled WGS sequence"/>
</dbReference>
<gene>
    <name evidence="1" type="ORF">B0T14DRAFT_517360</name>
</gene>
<dbReference type="AlphaFoldDB" id="A0AA39WYL6"/>
<reference evidence="1" key="1">
    <citation type="submission" date="2023-06" db="EMBL/GenBank/DDBJ databases">
        <title>Genome-scale phylogeny and comparative genomics of the fungal order Sordariales.</title>
        <authorList>
            <consortium name="Lawrence Berkeley National Laboratory"/>
            <person name="Hensen N."/>
            <person name="Bonometti L."/>
            <person name="Westerberg I."/>
            <person name="Brannstrom I.O."/>
            <person name="Guillou S."/>
            <person name="Cros-Aarteil S."/>
            <person name="Calhoun S."/>
            <person name="Haridas S."/>
            <person name="Kuo A."/>
            <person name="Mondo S."/>
            <person name="Pangilinan J."/>
            <person name="Riley R."/>
            <person name="Labutti K."/>
            <person name="Andreopoulos B."/>
            <person name="Lipzen A."/>
            <person name="Chen C."/>
            <person name="Yanf M."/>
            <person name="Daum C."/>
            <person name="Ng V."/>
            <person name="Clum A."/>
            <person name="Steindorff A."/>
            <person name="Ohm R."/>
            <person name="Martin F."/>
            <person name="Silar P."/>
            <person name="Natvig D."/>
            <person name="Lalanne C."/>
            <person name="Gautier V."/>
            <person name="Ament-Velasquez S.L."/>
            <person name="Kruys A."/>
            <person name="Hutchinson M.I."/>
            <person name="Powell A.J."/>
            <person name="Barry K."/>
            <person name="Miller A.N."/>
            <person name="Grigoriev I.V."/>
            <person name="Debuchy R."/>
            <person name="Gladieux P."/>
            <person name="Thoren M.H."/>
            <person name="Johannesson H."/>
        </authorList>
    </citation>
    <scope>NUCLEOTIDE SEQUENCE</scope>
    <source>
        <strain evidence="1">CBS 606.72</strain>
    </source>
</reference>
<evidence type="ECO:0000313" key="1">
    <source>
        <dbReference type="EMBL" id="KAK0623986.1"/>
    </source>
</evidence>